<dbReference type="Gene3D" id="3.40.50.1910">
    <property type="match status" value="1"/>
</dbReference>
<evidence type="ECO:0000256" key="4">
    <source>
        <dbReference type="ARBA" id="ARBA00023163"/>
    </source>
</evidence>
<dbReference type="EMBL" id="QGKX02000095">
    <property type="protein sequence ID" value="KAF3570262.1"/>
    <property type="molecule type" value="Genomic_DNA"/>
</dbReference>
<dbReference type="InterPro" id="IPR036045">
    <property type="entry name" value="Sec1-like_sf"/>
</dbReference>
<evidence type="ECO:0000313" key="8">
    <source>
        <dbReference type="Proteomes" id="UP000712600"/>
    </source>
</evidence>
<dbReference type="AlphaFoldDB" id="A0A8S9RC42"/>
<evidence type="ECO:0000256" key="1">
    <source>
        <dbReference type="ARBA" id="ARBA00004123"/>
    </source>
</evidence>
<dbReference type="FunFam" id="1.25.40.180:FF:000012">
    <property type="entry name" value="Ccr4-Not transcription complex subunit"/>
    <property type="match status" value="1"/>
</dbReference>
<dbReference type="InterPro" id="IPR040398">
    <property type="entry name" value="Not1"/>
</dbReference>
<dbReference type="PANTHER" id="PTHR13162:SF15">
    <property type="entry name" value="CCR4-NOT COMPLEX COMPONENT NOT1 C-TERMINAL DOMAIN-CONTAINING PROTEIN"/>
    <property type="match status" value="1"/>
</dbReference>
<dbReference type="Proteomes" id="UP000712600">
    <property type="component" value="Unassembled WGS sequence"/>
</dbReference>
<evidence type="ECO:0000313" key="7">
    <source>
        <dbReference type="EMBL" id="KAF3570262.1"/>
    </source>
</evidence>
<keyword evidence="3" id="KW-0805">Transcription regulation</keyword>
<comment type="subcellular location">
    <subcellularLocation>
        <location evidence="1">Nucleus</location>
    </subcellularLocation>
</comment>
<accession>A0A8S9RC42</accession>
<comment type="caution">
    <text evidence="7">The sequence shown here is derived from an EMBL/GenBank/DDBJ whole genome shotgun (WGS) entry which is preliminary data.</text>
</comment>
<dbReference type="GO" id="GO:0060090">
    <property type="term" value="F:molecular adaptor activity"/>
    <property type="evidence" value="ECO:0007669"/>
    <property type="project" value="TreeGrafter"/>
</dbReference>
<evidence type="ECO:0000256" key="3">
    <source>
        <dbReference type="ARBA" id="ARBA00023015"/>
    </source>
</evidence>
<dbReference type="GO" id="GO:0005634">
    <property type="term" value="C:nucleus"/>
    <property type="evidence" value="ECO:0007669"/>
    <property type="project" value="UniProtKB-SubCell"/>
</dbReference>
<dbReference type="SUPFAM" id="SSF56815">
    <property type="entry name" value="Sec1/munc18-like (SM) proteins"/>
    <property type="match status" value="1"/>
</dbReference>
<evidence type="ECO:0000259" key="6">
    <source>
        <dbReference type="Pfam" id="PF16415"/>
    </source>
</evidence>
<reference evidence="7" key="1">
    <citation type="submission" date="2019-12" db="EMBL/GenBank/DDBJ databases">
        <title>Genome sequencing and annotation of Brassica cretica.</title>
        <authorList>
            <person name="Studholme D.J."/>
            <person name="Sarris P."/>
        </authorList>
    </citation>
    <scope>NUCLEOTIDE SEQUENCE</scope>
    <source>
        <strain evidence="7">PFS-109/04</strain>
        <tissue evidence="7">Leaf</tissue>
    </source>
</reference>
<organism evidence="7 8">
    <name type="scientific">Brassica cretica</name>
    <name type="common">Mustard</name>
    <dbReference type="NCBI Taxonomy" id="69181"/>
    <lineage>
        <taxon>Eukaryota</taxon>
        <taxon>Viridiplantae</taxon>
        <taxon>Streptophyta</taxon>
        <taxon>Embryophyta</taxon>
        <taxon>Tracheophyta</taxon>
        <taxon>Spermatophyta</taxon>
        <taxon>Magnoliopsida</taxon>
        <taxon>eudicotyledons</taxon>
        <taxon>Gunneridae</taxon>
        <taxon>Pentapetalae</taxon>
        <taxon>rosids</taxon>
        <taxon>malvids</taxon>
        <taxon>Brassicales</taxon>
        <taxon>Brassicaceae</taxon>
        <taxon>Brassiceae</taxon>
        <taxon>Brassica</taxon>
    </lineage>
</organism>
<dbReference type="InterPro" id="IPR043154">
    <property type="entry name" value="Sec-1-like_dom1"/>
</dbReference>
<gene>
    <name evidence="7" type="ORF">F2Q69_00063942</name>
</gene>
<dbReference type="GO" id="GO:0000932">
    <property type="term" value="C:P-body"/>
    <property type="evidence" value="ECO:0007669"/>
    <property type="project" value="TreeGrafter"/>
</dbReference>
<dbReference type="Gene3D" id="3.40.50.2060">
    <property type="match status" value="1"/>
</dbReference>
<dbReference type="InterPro" id="IPR032191">
    <property type="entry name" value="CNOT1_CAF1_bind"/>
</dbReference>
<name>A0A8S9RC42_BRACR</name>
<keyword evidence="2" id="KW-0678">Repressor</keyword>
<dbReference type="GO" id="GO:0016192">
    <property type="term" value="P:vesicle-mediated transport"/>
    <property type="evidence" value="ECO:0007669"/>
    <property type="project" value="InterPro"/>
</dbReference>
<dbReference type="GO" id="GO:0017148">
    <property type="term" value="P:negative regulation of translation"/>
    <property type="evidence" value="ECO:0007669"/>
    <property type="project" value="InterPro"/>
</dbReference>
<dbReference type="GO" id="GO:0000289">
    <property type="term" value="P:nuclear-transcribed mRNA poly(A) tail shortening"/>
    <property type="evidence" value="ECO:0007669"/>
    <property type="project" value="UniProtKB-ARBA"/>
</dbReference>
<dbReference type="GO" id="GO:0030015">
    <property type="term" value="C:CCR4-NOT core complex"/>
    <property type="evidence" value="ECO:0007669"/>
    <property type="project" value="InterPro"/>
</dbReference>
<proteinExistence type="predicted"/>
<feature type="domain" description="CCR4-NOT transcription complex subunit 1 CAF1-binding" evidence="6">
    <location>
        <begin position="330"/>
        <end position="522"/>
    </location>
</feature>
<dbReference type="PANTHER" id="PTHR13162">
    <property type="entry name" value="CCR4-NOT TRANSCRIPTION COMPLEX"/>
    <property type="match status" value="1"/>
</dbReference>
<dbReference type="InterPro" id="IPR027482">
    <property type="entry name" value="Sec1-like_dom2"/>
</dbReference>
<sequence>MSVNPPQQKQSLLHQVLKSVYELCDSEIPVHMKVTHYKFASPPAKRVASCDVLAAAAAAWVRRRMKPIRAELSGFPFLKSSTIFTLPFISSKAGFHRLAEQTFNNIKLLGQPAWKILIMDRVTVKVMSKSCKMADITDQGISLVEELFKRREPMPGMDAIYFIQPSKENIVMFLSDMSGREPLYRKAYIFFSSTIPKELVNHIKSDSSVLPRIGALREMNMEYFPIDNQGFLTDHDQALQTLYAENAENSRHFNICLNMMATRIATVFASLKELPFVRYRAAKSTAPRDLVPSKLAAAIWDCISKFKAIPNFPQTETCELLIVDRSVDQAPPSDVQDKISFIINNISLANIESKGKDFAEILPQQYYPWFAQYMVMKRASIEPNFHDLYLKFLDKVDSKLLFKEILQNTYENCKVLLGSELIKSSSEERSLLKNLGSWLGKLTIGRNHVLRAREIDPKSLIVEAYEKGLMIAVIPFTSKVLEPCQNSIAYQPPNPWTMAILGLLAEIYSMPNLKMNLKFDIEEPKTISPLKQIDLPIDVANTDTASKYSKEEEMVVEELQNRNFTYLVNEHPSVDGYKCLFSEEGFDRVELRQGFPPIVLVKRAKVYVHQDMKADDQLHKKWPGC</sequence>
<dbReference type="Pfam" id="PF16415">
    <property type="entry name" value="CNOT1_CAF1_bind"/>
    <property type="match status" value="1"/>
</dbReference>
<keyword evidence="4" id="KW-0804">Transcription</keyword>
<evidence type="ECO:0000256" key="2">
    <source>
        <dbReference type="ARBA" id="ARBA00022491"/>
    </source>
</evidence>
<keyword evidence="5" id="KW-0539">Nucleus</keyword>
<dbReference type="Gene3D" id="1.25.40.180">
    <property type="match status" value="1"/>
</dbReference>
<evidence type="ECO:0000256" key="5">
    <source>
        <dbReference type="ARBA" id="ARBA00023242"/>
    </source>
</evidence>
<protein>
    <recommendedName>
        <fullName evidence="6">CCR4-NOT transcription complex subunit 1 CAF1-binding domain-containing protein</fullName>
    </recommendedName>
</protein>